<keyword evidence="2" id="KW-0031">Aminopeptidase</keyword>
<sequence>MPISPENLTKIENFIRKTMRKKKVPGLSIGIIQGDKVLHARGYGYRDLEKGLSMTADTLIGIASVTKSITAFAIMKLVQEGKLSLEESVATYLSRPPFSNHPEIKLKHLLSHSSGIPAADAQLAQMFYNLGDFKNIYPVATKDDFFYHISAPDDYNLFKPEEKFFYNNDMFTCLGFIIENITGKKYSEYIQELIFEPLQIKRATFSKEEYDQDPLNDKIVGYLPKTQDGKQSLRRVNLSMYEFLQAPGGLNISANDMLKYAQLILNRGKWDGKEILTDEMFSKLWDPIISCPYGLTPEGKYALGWVIDDSYLGTKLVHHGGGLGTSCTSLILAPDLNLGIYVGQNSCNISPSIIARYALAIILGKDPHQELKELQVEPILDEIQGKYYAPHDLYSAEILLEGGVLWAKLQIDDGSLKFPLIPKDILNLTFTLGLAQLPPVPKIQFYRDNNTGKISSVTYDRYLYIKN</sequence>
<dbReference type="Gene3D" id="2.40.128.210">
    <property type="entry name" value="Pab87 octamerisation domain"/>
    <property type="match status" value="1"/>
</dbReference>
<keyword evidence="2" id="KW-0378">Hydrolase</keyword>
<dbReference type="SUPFAM" id="SSF56601">
    <property type="entry name" value="beta-lactamase/transpeptidase-like"/>
    <property type="match status" value="1"/>
</dbReference>
<organism evidence="2 3">
    <name type="scientific">Candidatus Lokiarchaeum ossiferum</name>
    <dbReference type="NCBI Taxonomy" id="2951803"/>
    <lineage>
        <taxon>Archaea</taxon>
        <taxon>Promethearchaeati</taxon>
        <taxon>Promethearchaeota</taxon>
        <taxon>Promethearchaeia</taxon>
        <taxon>Promethearchaeales</taxon>
        <taxon>Promethearchaeaceae</taxon>
        <taxon>Candidatus Lokiarchaeum</taxon>
    </lineage>
</organism>
<dbReference type="InterPro" id="IPR038164">
    <property type="entry name" value="Pab87_oct_sf"/>
</dbReference>
<dbReference type="InterPro" id="IPR050491">
    <property type="entry name" value="AmpC-like"/>
</dbReference>
<evidence type="ECO:0000313" key="2">
    <source>
        <dbReference type="EMBL" id="UYP48636.1"/>
    </source>
</evidence>
<accession>A0ABY6HZ63</accession>
<reference evidence="2" key="1">
    <citation type="submission" date="2022-09" db="EMBL/GenBank/DDBJ databases">
        <title>Actin cytoskeleton and complex cell architecture in an #Asgard archaeon.</title>
        <authorList>
            <person name="Ponce Toledo R.I."/>
            <person name="Schleper C."/>
            <person name="Rodrigues Oliveira T."/>
            <person name="Wollweber F."/>
            <person name="Xu J."/>
            <person name="Rittmann S."/>
            <person name="Klingl A."/>
            <person name="Pilhofer M."/>
        </authorList>
    </citation>
    <scope>NUCLEOTIDE SEQUENCE</scope>
    <source>
        <strain evidence="2">B-35</strain>
    </source>
</reference>
<dbReference type="Proteomes" id="UP001208689">
    <property type="component" value="Chromosome"/>
</dbReference>
<dbReference type="Gene3D" id="3.40.710.10">
    <property type="entry name" value="DD-peptidase/beta-lactamase superfamily"/>
    <property type="match status" value="1"/>
</dbReference>
<dbReference type="PANTHER" id="PTHR46825:SF9">
    <property type="entry name" value="BETA-LACTAMASE-RELATED DOMAIN-CONTAINING PROTEIN"/>
    <property type="match status" value="1"/>
</dbReference>
<dbReference type="InterPro" id="IPR012338">
    <property type="entry name" value="Beta-lactam/transpept-like"/>
</dbReference>
<evidence type="ECO:0000259" key="1">
    <source>
        <dbReference type="Pfam" id="PF00144"/>
    </source>
</evidence>
<keyword evidence="2" id="KW-0645">Protease</keyword>
<protein>
    <submittedName>
        <fullName evidence="2">D-aminopeptidase</fullName>
        <ecNumber evidence="2">3.4.11.19</ecNumber>
    </submittedName>
</protein>
<dbReference type="EC" id="3.4.11.19" evidence="2"/>
<evidence type="ECO:0000313" key="3">
    <source>
        <dbReference type="Proteomes" id="UP001208689"/>
    </source>
</evidence>
<dbReference type="EMBL" id="CP104013">
    <property type="protein sequence ID" value="UYP48636.1"/>
    <property type="molecule type" value="Genomic_DNA"/>
</dbReference>
<gene>
    <name evidence="2" type="ORF">NEF87_004921</name>
</gene>
<name>A0ABY6HZ63_9ARCH</name>
<proteinExistence type="predicted"/>
<dbReference type="PANTHER" id="PTHR46825">
    <property type="entry name" value="D-ALANYL-D-ALANINE-CARBOXYPEPTIDASE/ENDOPEPTIDASE AMPH"/>
    <property type="match status" value="1"/>
</dbReference>
<dbReference type="InterPro" id="IPR001466">
    <property type="entry name" value="Beta-lactam-related"/>
</dbReference>
<dbReference type="GO" id="GO:0004177">
    <property type="term" value="F:aminopeptidase activity"/>
    <property type="evidence" value="ECO:0007669"/>
    <property type="project" value="UniProtKB-KW"/>
</dbReference>
<keyword evidence="3" id="KW-1185">Reference proteome</keyword>
<dbReference type="Pfam" id="PF00144">
    <property type="entry name" value="Beta-lactamase"/>
    <property type="match status" value="1"/>
</dbReference>
<feature type="domain" description="Beta-lactamase-related" evidence="1">
    <location>
        <begin position="12"/>
        <end position="342"/>
    </location>
</feature>